<sequence>MDKDTEAVTAHLQKGGIMFSLSPWEVYVYDPDKAIRHEKSGLAASHVAMMIGIGHRLTLSKRFSRHMVMQNSEGNLFGINGIGRIGKKNTLRNLYWIEVEGVKQKAAPKTPRQRRARKGRKMMQ</sequence>
<keyword evidence="3" id="KW-1185">Reference proteome</keyword>
<dbReference type="STRING" id="4540.A0A3L6Q2P2"/>
<accession>A0A3L6Q2P2</accession>
<feature type="region of interest" description="Disordered" evidence="1">
    <location>
        <begin position="104"/>
        <end position="124"/>
    </location>
</feature>
<name>A0A3L6Q2P2_PANMI</name>
<evidence type="ECO:0000256" key="1">
    <source>
        <dbReference type="SAM" id="MobiDB-lite"/>
    </source>
</evidence>
<organism evidence="2 3">
    <name type="scientific">Panicum miliaceum</name>
    <name type="common">Proso millet</name>
    <name type="synonym">Broomcorn millet</name>
    <dbReference type="NCBI Taxonomy" id="4540"/>
    <lineage>
        <taxon>Eukaryota</taxon>
        <taxon>Viridiplantae</taxon>
        <taxon>Streptophyta</taxon>
        <taxon>Embryophyta</taxon>
        <taxon>Tracheophyta</taxon>
        <taxon>Spermatophyta</taxon>
        <taxon>Magnoliopsida</taxon>
        <taxon>Liliopsida</taxon>
        <taxon>Poales</taxon>
        <taxon>Poaceae</taxon>
        <taxon>PACMAD clade</taxon>
        <taxon>Panicoideae</taxon>
        <taxon>Panicodae</taxon>
        <taxon>Paniceae</taxon>
        <taxon>Panicinae</taxon>
        <taxon>Panicum</taxon>
        <taxon>Panicum sect. Panicum</taxon>
    </lineage>
</organism>
<comment type="caution">
    <text evidence="2">The sequence shown here is derived from an EMBL/GenBank/DDBJ whole genome shotgun (WGS) entry which is preliminary data.</text>
</comment>
<dbReference type="EMBL" id="PQIB02000014">
    <property type="protein sequence ID" value="RLM70168.1"/>
    <property type="molecule type" value="Genomic_DNA"/>
</dbReference>
<proteinExistence type="predicted"/>
<dbReference type="OrthoDB" id="686633at2759"/>
<evidence type="ECO:0000313" key="3">
    <source>
        <dbReference type="Proteomes" id="UP000275267"/>
    </source>
</evidence>
<dbReference type="Proteomes" id="UP000275267">
    <property type="component" value="Unassembled WGS sequence"/>
</dbReference>
<protein>
    <submittedName>
        <fullName evidence="2">Uncharacterized protein</fullName>
    </submittedName>
</protein>
<reference evidence="3" key="1">
    <citation type="journal article" date="2019" name="Nat. Commun.">
        <title>The genome of broomcorn millet.</title>
        <authorList>
            <person name="Zou C."/>
            <person name="Miki D."/>
            <person name="Li D."/>
            <person name="Tang Q."/>
            <person name="Xiao L."/>
            <person name="Rajput S."/>
            <person name="Deng P."/>
            <person name="Jia W."/>
            <person name="Huang R."/>
            <person name="Zhang M."/>
            <person name="Sun Y."/>
            <person name="Hu J."/>
            <person name="Fu X."/>
            <person name="Schnable P.S."/>
            <person name="Li F."/>
            <person name="Zhang H."/>
            <person name="Feng B."/>
            <person name="Zhu X."/>
            <person name="Liu R."/>
            <person name="Schnable J.C."/>
            <person name="Zhu J.-K."/>
            <person name="Zhang H."/>
        </authorList>
    </citation>
    <scope>NUCLEOTIDE SEQUENCE [LARGE SCALE GENOMIC DNA]</scope>
</reference>
<gene>
    <name evidence="2" type="ORF">C2845_PM17G14200</name>
</gene>
<dbReference type="AlphaFoldDB" id="A0A3L6Q2P2"/>
<evidence type="ECO:0000313" key="2">
    <source>
        <dbReference type="EMBL" id="RLM70168.1"/>
    </source>
</evidence>
<feature type="compositionally biased region" description="Basic residues" evidence="1">
    <location>
        <begin position="111"/>
        <end position="124"/>
    </location>
</feature>